<comment type="caution">
    <text evidence="2">The sequence shown here is derived from an EMBL/GenBank/DDBJ whole genome shotgun (WGS) entry which is preliminary data.</text>
</comment>
<keyword evidence="3" id="KW-1185">Reference proteome</keyword>
<accession>A0ABR2XXK1</accession>
<evidence type="ECO:0000313" key="2">
    <source>
        <dbReference type="EMBL" id="KAK9778482.1"/>
    </source>
</evidence>
<feature type="region of interest" description="Disordered" evidence="1">
    <location>
        <begin position="1"/>
        <end position="36"/>
    </location>
</feature>
<organism evidence="2 3">
    <name type="scientific">Seiridium cardinale</name>
    <dbReference type="NCBI Taxonomy" id="138064"/>
    <lineage>
        <taxon>Eukaryota</taxon>
        <taxon>Fungi</taxon>
        <taxon>Dikarya</taxon>
        <taxon>Ascomycota</taxon>
        <taxon>Pezizomycotina</taxon>
        <taxon>Sordariomycetes</taxon>
        <taxon>Xylariomycetidae</taxon>
        <taxon>Amphisphaeriales</taxon>
        <taxon>Sporocadaceae</taxon>
        <taxon>Seiridium</taxon>
    </lineage>
</organism>
<reference evidence="2 3" key="1">
    <citation type="submission" date="2024-02" db="EMBL/GenBank/DDBJ databases">
        <title>First draft genome assembly of two strains of Seiridium cardinale.</title>
        <authorList>
            <person name="Emiliani G."/>
            <person name="Scali E."/>
        </authorList>
    </citation>
    <scope>NUCLEOTIDE SEQUENCE [LARGE SCALE GENOMIC DNA]</scope>
    <source>
        <strain evidence="2 3">BM-138-000479</strain>
    </source>
</reference>
<feature type="compositionally biased region" description="Basic and acidic residues" evidence="1">
    <location>
        <begin position="26"/>
        <end position="36"/>
    </location>
</feature>
<protein>
    <submittedName>
        <fullName evidence="2">Uncharacterized protein</fullName>
    </submittedName>
</protein>
<sequence length="122" mass="13963">MKWSQVLRKQAGSSSARSVKSGSSPDVRHTEQWNKRLTEVTGTTSMLELYRRQPALEDSTVYGRFYTKSGSASRSVAEYIRDDEYRAGRKIKDFDTEFKLMGLSRKSKQACEKGPEKESKKK</sequence>
<gene>
    <name evidence="2" type="ORF">SCAR479_04504</name>
</gene>
<evidence type="ECO:0000313" key="3">
    <source>
        <dbReference type="Proteomes" id="UP001465668"/>
    </source>
</evidence>
<name>A0ABR2XXK1_9PEZI</name>
<proteinExistence type="predicted"/>
<feature type="compositionally biased region" description="Low complexity" evidence="1">
    <location>
        <begin position="13"/>
        <end position="24"/>
    </location>
</feature>
<dbReference type="EMBL" id="JARVKM010000015">
    <property type="protein sequence ID" value="KAK9778482.1"/>
    <property type="molecule type" value="Genomic_DNA"/>
</dbReference>
<dbReference type="Proteomes" id="UP001465668">
    <property type="component" value="Unassembled WGS sequence"/>
</dbReference>
<evidence type="ECO:0000256" key="1">
    <source>
        <dbReference type="SAM" id="MobiDB-lite"/>
    </source>
</evidence>